<feature type="region of interest" description="Disordered" evidence="1">
    <location>
        <begin position="1"/>
        <end position="26"/>
    </location>
</feature>
<sequence length="54" mass="5976">RDTRSGQRHWNPAPLQETESGPQLCDGHTPAMRAWLIHKSCLSVLNAQTHGTAI</sequence>
<evidence type="ECO:0000256" key="1">
    <source>
        <dbReference type="SAM" id="MobiDB-lite"/>
    </source>
</evidence>
<dbReference type="AlphaFoldDB" id="A0ABD0R257"/>
<evidence type="ECO:0000313" key="3">
    <source>
        <dbReference type="Proteomes" id="UP001529510"/>
    </source>
</evidence>
<dbReference type="Proteomes" id="UP001529510">
    <property type="component" value="Unassembled WGS sequence"/>
</dbReference>
<feature type="non-terminal residue" evidence="2">
    <location>
        <position position="54"/>
    </location>
</feature>
<gene>
    <name evidence="2" type="ORF">M9458_010838</name>
</gene>
<organism evidence="2 3">
    <name type="scientific">Cirrhinus mrigala</name>
    <name type="common">Mrigala</name>
    <dbReference type="NCBI Taxonomy" id="683832"/>
    <lineage>
        <taxon>Eukaryota</taxon>
        <taxon>Metazoa</taxon>
        <taxon>Chordata</taxon>
        <taxon>Craniata</taxon>
        <taxon>Vertebrata</taxon>
        <taxon>Euteleostomi</taxon>
        <taxon>Actinopterygii</taxon>
        <taxon>Neopterygii</taxon>
        <taxon>Teleostei</taxon>
        <taxon>Ostariophysi</taxon>
        <taxon>Cypriniformes</taxon>
        <taxon>Cyprinidae</taxon>
        <taxon>Labeoninae</taxon>
        <taxon>Labeonini</taxon>
        <taxon>Cirrhinus</taxon>
    </lineage>
</organism>
<feature type="non-terminal residue" evidence="2">
    <location>
        <position position="1"/>
    </location>
</feature>
<protein>
    <submittedName>
        <fullName evidence="2">Uncharacterized protein</fullName>
    </submittedName>
</protein>
<name>A0ABD0R257_CIRMR</name>
<reference evidence="2 3" key="1">
    <citation type="submission" date="2024-05" db="EMBL/GenBank/DDBJ databases">
        <title>Genome sequencing and assembly of Indian major carp, Cirrhinus mrigala (Hamilton, 1822).</title>
        <authorList>
            <person name="Mohindra V."/>
            <person name="Chowdhury L.M."/>
            <person name="Lal K."/>
            <person name="Jena J.K."/>
        </authorList>
    </citation>
    <scope>NUCLEOTIDE SEQUENCE [LARGE SCALE GENOMIC DNA]</scope>
    <source>
        <strain evidence="2">CM1030</strain>
        <tissue evidence="2">Blood</tissue>
    </source>
</reference>
<evidence type="ECO:0000313" key="2">
    <source>
        <dbReference type="EMBL" id="KAL0192542.1"/>
    </source>
</evidence>
<comment type="caution">
    <text evidence="2">The sequence shown here is derived from an EMBL/GenBank/DDBJ whole genome shotgun (WGS) entry which is preliminary data.</text>
</comment>
<dbReference type="EMBL" id="JAMKFB020000005">
    <property type="protein sequence ID" value="KAL0192542.1"/>
    <property type="molecule type" value="Genomic_DNA"/>
</dbReference>
<keyword evidence="3" id="KW-1185">Reference proteome</keyword>
<accession>A0ABD0R257</accession>
<proteinExistence type="predicted"/>